<dbReference type="InterPro" id="IPR022311">
    <property type="entry name" value="PolX-like"/>
</dbReference>
<dbReference type="GO" id="GO:0003677">
    <property type="term" value="F:DNA binding"/>
    <property type="evidence" value="ECO:0007669"/>
    <property type="project" value="InterPro"/>
</dbReference>
<dbReference type="Proteomes" id="UP001161325">
    <property type="component" value="Unassembled WGS sequence"/>
</dbReference>
<dbReference type="Pfam" id="PF02811">
    <property type="entry name" value="PHP"/>
    <property type="match status" value="1"/>
</dbReference>
<dbReference type="InterPro" id="IPR050243">
    <property type="entry name" value="PHP_phosphatase"/>
</dbReference>
<dbReference type="Gene3D" id="1.10.150.110">
    <property type="entry name" value="DNA polymerase beta, N-terminal domain-like"/>
    <property type="match status" value="1"/>
</dbReference>
<comment type="cofactor">
    <cofactor evidence="1">
        <name>Mg(2+)</name>
        <dbReference type="ChEBI" id="CHEBI:18420"/>
    </cofactor>
</comment>
<dbReference type="SUPFAM" id="SSF81301">
    <property type="entry name" value="Nucleotidyltransferase"/>
    <property type="match status" value="1"/>
</dbReference>
<dbReference type="Gene3D" id="1.10.150.20">
    <property type="entry name" value="5' to 3' exonuclease, C-terminal subdomain"/>
    <property type="match status" value="1"/>
</dbReference>
<dbReference type="InterPro" id="IPR010996">
    <property type="entry name" value="HHH_MUS81"/>
</dbReference>
<dbReference type="SMART" id="SM00278">
    <property type="entry name" value="HhH1"/>
    <property type="match status" value="3"/>
</dbReference>
<dbReference type="InterPro" id="IPR027421">
    <property type="entry name" value="DNA_pol_lamdba_lyase_dom_sf"/>
</dbReference>
<keyword evidence="13" id="KW-1185">Reference proteome</keyword>
<dbReference type="PANTHER" id="PTHR36928:SF1">
    <property type="entry name" value="PHOSPHATASE YCDX-RELATED"/>
    <property type="match status" value="1"/>
</dbReference>
<dbReference type="Pfam" id="PF14520">
    <property type="entry name" value="HHH_5"/>
    <property type="match status" value="1"/>
</dbReference>
<keyword evidence="5" id="KW-0548">Nucleotidyltransferase</keyword>
<keyword evidence="7" id="KW-0239">DNA-directed DNA polymerase</keyword>
<keyword evidence="12" id="KW-0269">Exonuclease</keyword>
<sequence>MDPRTAAHALTRIAALLELRGENRFKTRAYLAAARAVLGLDTDDLGPLLRSGELETVPGIGPATLSVLRELVEEGDSSYLERLADDTPEGLIEMLRIPGLGTAKIHAIHAGLGIETVQELTQAAMDGRLASLKGFGEKTAERILKGIAFLKESGARVLFPQGATEGARLLADVRRHPDVLEAAVAGSIRRRREVVCDVDVVAAVRGAPAAVAGAFAHAPGVKDAVGAGGRSVRVRYVDGTQLDLHCVRPEQYGVALWRATGSAEHVAEVTHRLHARGFTLAGDELRDADGHVVPVPDEASLYARAGLAFVVPELREGRGEVDAAAQAALPGLVEPADIRGVLHCHSQYSDGAATIAEMVEAAQARGWRYLGITDHSQSASYAGGLSPDAVRRQHDEIDALNAALAADGNSFRVLKGIEADILPCGSVDYDARTLDAFDYVIGSIHSRFGMGEAEMTARVLKALDDPHLTILGHPTGRLLLTREPYAIDMQAIIEKAAEVGAAIELNADPHRLDLDWRLCREAKRLGVPIEIGPDAHSPRGLDNVEFGVGIARKGWLEPGDILNARSADDVLAFARRRREASRAG</sequence>
<keyword evidence="12" id="KW-0378">Hydrolase</keyword>
<evidence type="ECO:0000256" key="7">
    <source>
        <dbReference type="ARBA" id="ARBA00022932"/>
    </source>
</evidence>
<dbReference type="Gene3D" id="3.20.20.140">
    <property type="entry name" value="Metal-dependent hydrolases"/>
    <property type="match status" value="1"/>
</dbReference>
<feature type="domain" description="Helix-hairpin-helix DNA-binding motif class 1" evidence="9">
    <location>
        <begin position="127"/>
        <end position="146"/>
    </location>
</feature>
<dbReference type="InterPro" id="IPR037160">
    <property type="entry name" value="DNA_Pol_thumb_sf"/>
</dbReference>
<dbReference type="InterPro" id="IPR043519">
    <property type="entry name" value="NT_sf"/>
</dbReference>
<dbReference type="GO" id="GO:0006281">
    <property type="term" value="P:DNA repair"/>
    <property type="evidence" value="ECO:0007669"/>
    <property type="project" value="InterPro"/>
</dbReference>
<dbReference type="Pfam" id="PF14716">
    <property type="entry name" value="HHH_8"/>
    <property type="match status" value="1"/>
</dbReference>
<evidence type="ECO:0000313" key="12">
    <source>
        <dbReference type="EMBL" id="GLC27139.1"/>
    </source>
</evidence>
<dbReference type="InterPro" id="IPR004013">
    <property type="entry name" value="PHP_dom"/>
</dbReference>
<dbReference type="EMBL" id="BRXS01000005">
    <property type="protein sequence ID" value="GLC27139.1"/>
    <property type="molecule type" value="Genomic_DNA"/>
</dbReference>
<dbReference type="InterPro" id="IPR047967">
    <property type="entry name" value="PolX_PHP"/>
</dbReference>
<dbReference type="InterPro" id="IPR003141">
    <property type="entry name" value="Pol/His_phosphatase_N"/>
</dbReference>
<dbReference type="PANTHER" id="PTHR36928">
    <property type="entry name" value="PHOSPHATASE YCDX-RELATED"/>
    <property type="match status" value="1"/>
</dbReference>
<dbReference type="GO" id="GO:0005829">
    <property type="term" value="C:cytosol"/>
    <property type="evidence" value="ECO:0007669"/>
    <property type="project" value="TreeGrafter"/>
</dbReference>
<dbReference type="EC" id="2.7.7.7" evidence="2"/>
<dbReference type="InterPro" id="IPR029398">
    <property type="entry name" value="PolB_thumb"/>
</dbReference>
<evidence type="ECO:0000259" key="11">
    <source>
        <dbReference type="SMART" id="SM00483"/>
    </source>
</evidence>
<dbReference type="Gene3D" id="3.30.460.10">
    <property type="entry name" value="Beta Polymerase, domain 2"/>
    <property type="match status" value="1"/>
</dbReference>
<dbReference type="PIRSF" id="PIRSF005047">
    <property type="entry name" value="UCP005047_YshC"/>
    <property type="match status" value="1"/>
</dbReference>
<dbReference type="CDD" id="cd07436">
    <property type="entry name" value="PHP_PolX"/>
    <property type="match status" value="1"/>
</dbReference>
<organism evidence="12 13">
    <name type="scientific">Roseisolibacter agri</name>
    <dbReference type="NCBI Taxonomy" id="2014610"/>
    <lineage>
        <taxon>Bacteria</taxon>
        <taxon>Pseudomonadati</taxon>
        <taxon>Gemmatimonadota</taxon>
        <taxon>Gemmatimonadia</taxon>
        <taxon>Gemmatimonadales</taxon>
        <taxon>Gemmatimonadaceae</taxon>
        <taxon>Roseisolibacter</taxon>
    </lineage>
</organism>
<evidence type="ECO:0000256" key="8">
    <source>
        <dbReference type="ARBA" id="ARBA00049244"/>
    </source>
</evidence>
<dbReference type="SMART" id="SM00483">
    <property type="entry name" value="POLXc"/>
    <property type="match status" value="1"/>
</dbReference>
<dbReference type="NCBIfam" id="NF006375">
    <property type="entry name" value="PRK08609.1"/>
    <property type="match status" value="1"/>
</dbReference>
<dbReference type="GO" id="GO:0004527">
    <property type="term" value="F:exonuclease activity"/>
    <property type="evidence" value="ECO:0007669"/>
    <property type="project" value="UniProtKB-KW"/>
</dbReference>
<accession>A0AA37Q5V0</accession>
<evidence type="ECO:0000256" key="5">
    <source>
        <dbReference type="ARBA" id="ARBA00022695"/>
    </source>
</evidence>
<keyword evidence="4" id="KW-0808">Transferase</keyword>
<dbReference type="InterPro" id="IPR003583">
    <property type="entry name" value="Hlx-hairpin-Hlx_DNA-bd_motif"/>
</dbReference>
<gene>
    <name evidence="12" type="ORF">rosag_36520</name>
</gene>
<dbReference type="RefSeq" id="WP_284351584.1">
    <property type="nucleotide sequence ID" value="NZ_BRXS01000005.1"/>
</dbReference>
<keyword evidence="12" id="KW-0540">Nuclease</keyword>
<dbReference type="Pfam" id="PF14791">
    <property type="entry name" value="DNA_pol_B_thumb"/>
    <property type="match status" value="1"/>
</dbReference>
<dbReference type="SMART" id="SM00481">
    <property type="entry name" value="POLIIIAc"/>
    <property type="match status" value="1"/>
</dbReference>
<feature type="domain" description="Helix-hairpin-helix DNA-binding motif class 1" evidence="9">
    <location>
        <begin position="52"/>
        <end position="71"/>
    </location>
</feature>
<dbReference type="GO" id="GO:0003887">
    <property type="term" value="F:DNA-directed DNA polymerase activity"/>
    <property type="evidence" value="ECO:0007669"/>
    <property type="project" value="UniProtKB-KW"/>
</dbReference>
<feature type="domain" description="Polymerase/histidinol phosphatase N-terminal" evidence="10">
    <location>
        <begin position="340"/>
        <end position="423"/>
    </location>
</feature>
<reference evidence="12" key="1">
    <citation type="submission" date="2022-08" db="EMBL/GenBank/DDBJ databases">
        <title>Draft genome sequencing of Roseisolibacter agri AW1220.</title>
        <authorList>
            <person name="Tobiishi Y."/>
            <person name="Tonouchi A."/>
        </authorList>
    </citation>
    <scope>NUCLEOTIDE SEQUENCE</scope>
    <source>
        <strain evidence="12">AW1220</strain>
    </source>
</reference>
<dbReference type="InterPro" id="IPR002054">
    <property type="entry name" value="DNA-dir_DNA_pol_X"/>
</dbReference>
<feature type="domain" description="DNA-directed DNA polymerase X" evidence="11">
    <location>
        <begin position="1"/>
        <end position="316"/>
    </location>
</feature>
<keyword evidence="6" id="KW-0235">DNA replication</keyword>
<dbReference type="SUPFAM" id="SSF47802">
    <property type="entry name" value="DNA polymerase beta, N-terminal domain-like"/>
    <property type="match status" value="1"/>
</dbReference>
<dbReference type="GO" id="GO:0008270">
    <property type="term" value="F:zinc ion binding"/>
    <property type="evidence" value="ECO:0007669"/>
    <property type="project" value="TreeGrafter"/>
</dbReference>
<comment type="caution">
    <text evidence="12">The sequence shown here is derived from an EMBL/GenBank/DDBJ whole genome shotgun (WGS) entry which is preliminary data.</text>
</comment>
<evidence type="ECO:0000259" key="9">
    <source>
        <dbReference type="SMART" id="SM00278"/>
    </source>
</evidence>
<evidence type="ECO:0000256" key="3">
    <source>
        <dbReference type="ARBA" id="ARBA00022634"/>
    </source>
</evidence>
<evidence type="ECO:0000256" key="6">
    <source>
        <dbReference type="ARBA" id="ARBA00022705"/>
    </source>
</evidence>
<evidence type="ECO:0000256" key="1">
    <source>
        <dbReference type="ARBA" id="ARBA00001946"/>
    </source>
</evidence>
<dbReference type="GO" id="GO:0042578">
    <property type="term" value="F:phosphoric ester hydrolase activity"/>
    <property type="evidence" value="ECO:0007669"/>
    <property type="project" value="TreeGrafter"/>
</dbReference>
<evidence type="ECO:0000313" key="13">
    <source>
        <dbReference type="Proteomes" id="UP001161325"/>
    </source>
</evidence>
<dbReference type="SUPFAM" id="SSF89550">
    <property type="entry name" value="PHP domain-like"/>
    <property type="match status" value="1"/>
</dbReference>
<dbReference type="FunFam" id="3.20.20.140:FF:000047">
    <property type="entry name" value="PHP domain-containing protein"/>
    <property type="match status" value="1"/>
</dbReference>
<evidence type="ECO:0000256" key="2">
    <source>
        <dbReference type="ARBA" id="ARBA00012417"/>
    </source>
</evidence>
<protein>
    <recommendedName>
        <fullName evidence="2">DNA-directed DNA polymerase</fullName>
        <ecNumber evidence="2">2.7.7.7</ecNumber>
    </recommendedName>
</protein>
<feature type="domain" description="Helix-hairpin-helix DNA-binding motif class 1" evidence="9">
    <location>
        <begin position="92"/>
        <end position="111"/>
    </location>
</feature>
<name>A0AA37Q5V0_9BACT</name>
<dbReference type="AlphaFoldDB" id="A0AA37Q5V0"/>
<comment type="catalytic activity">
    <reaction evidence="8">
        <text>DNA(n) + a 2'-deoxyribonucleoside 5'-triphosphate = DNA(n+1) + diphosphate</text>
        <dbReference type="Rhea" id="RHEA:22508"/>
        <dbReference type="Rhea" id="RHEA-COMP:17339"/>
        <dbReference type="Rhea" id="RHEA-COMP:17340"/>
        <dbReference type="ChEBI" id="CHEBI:33019"/>
        <dbReference type="ChEBI" id="CHEBI:61560"/>
        <dbReference type="ChEBI" id="CHEBI:173112"/>
        <dbReference type="EC" id="2.7.7.7"/>
    </reaction>
</comment>
<proteinExistence type="predicted"/>
<dbReference type="Gene3D" id="3.30.210.10">
    <property type="entry name" value="DNA polymerase, thumb domain"/>
    <property type="match status" value="1"/>
</dbReference>
<keyword evidence="3" id="KW-0237">DNA synthesis</keyword>
<evidence type="ECO:0000256" key="4">
    <source>
        <dbReference type="ARBA" id="ARBA00022679"/>
    </source>
</evidence>
<evidence type="ECO:0000259" key="10">
    <source>
        <dbReference type="SMART" id="SM00481"/>
    </source>
</evidence>
<dbReference type="InterPro" id="IPR016195">
    <property type="entry name" value="Pol/histidinol_Pase-like"/>
</dbReference>